<protein>
    <submittedName>
        <fullName evidence="1">Uncharacterized protein</fullName>
    </submittedName>
</protein>
<dbReference type="AlphaFoldDB" id="A0A7W9IKK1"/>
<keyword evidence="2" id="KW-1185">Reference proteome</keyword>
<organism evidence="1 2">
    <name type="scientific">Streptosporangium becharense</name>
    <dbReference type="NCBI Taxonomy" id="1816182"/>
    <lineage>
        <taxon>Bacteria</taxon>
        <taxon>Bacillati</taxon>
        <taxon>Actinomycetota</taxon>
        <taxon>Actinomycetes</taxon>
        <taxon>Streptosporangiales</taxon>
        <taxon>Streptosporangiaceae</taxon>
        <taxon>Streptosporangium</taxon>
    </lineage>
</organism>
<name>A0A7W9IKK1_9ACTN</name>
<gene>
    <name evidence="1" type="ORF">F4562_005202</name>
</gene>
<dbReference type="EMBL" id="JACHMP010000001">
    <property type="protein sequence ID" value="MBB5822140.1"/>
    <property type="molecule type" value="Genomic_DNA"/>
</dbReference>
<dbReference type="RefSeq" id="WP_184544341.1">
    <property type="nucleotide sequence ID" value="NZ_JACHMP010000001.1"/>
</dbReference>
<proteinExistence type="predicted"/>
<accession>A0A7W9IKK1</accession>
<evidence type="ECO:0000313" key="2">
    <source>
        <dbReference type="Proteomes" id="UP000540685"/>
    </source>
</evidence>
<comment type="caution">
    <text evidence="1">The sequence shown here is derived from an EMBL/GenBank/DDBJ whole genome shotgun (WGS) entry which is preliminary data.</text>
</comment>
<sequence length="101" mass="10688">MTLYVVLYGLSCASCGVDDRLWQDVIRGVVECRACGERAVVGADIGGEPSDLDGEGLDLDGFDLDGEGFDLDAEMFDGAEFDLDAGEFDGDPGCGRGWLGR</sequence>
<reference evidence="1 2" key="1">
    <citation type="submission" date="2020-08" db="EMBL/GenBank/DDBJ databases">
        <title>Sequencing the genomes of 1000 actinobacteria strains.</title>
        <authorList>
            <person name="Klenk H.-P."/>
        </authorList>
    </citation>
    <scope>NUCLEOTIDE SEQUENCE [LARGE SCALE GENOMIC DNA]</scope>
    <source>
        <strain evidence="1 2">DSM 46887</strain>
    </source>
</reference>
<evidence type="ECO:0000313" key="1">
    <source>
        <dbReference type="EMBL" id="MBB5822140.1"/>
    </source>
</evidence>
<dbReference type="Proteomes" id="UP000540685">
    <property type="component" value="Unassembled WGS sequence"/>
</dbReference>